<evidence type="ECO:0000256" key="1">
    <source>
        <dbReference type="SAM" id="MobiDB-lite"/>
    </source>
</evidence>
<proteinExistence type="predicted"/>
<evidence type="ECO:0000313" key="3">
    <source>
        <dbReference type="Proteomes" id="UP000054097"/>
    </source>
</evidence>
<organism evidence="2 3">
    <name type="scientific">Serendipita vermifera MAFF 305830</name>
    <dbReference type="NCBI Taxonomy" id="933852"/>
    <lineage>
        <taxon>Eukaryota</taxon>
        <taxon>Fungi</taxon>
        <taxon>Dikarya</taxon>
        <taxon>Basidiomycota</taxon>
        <taxon>Agaricomycotina</taxon>
        <taxon>Agaricomycetes</taxon>
        <taxon>Sebacinales</taxon>
        <taxon>Serendipitaceae</taxon>
        <taxon>Serendipita</taxon>
    </lineage>
</organism>
<feature type="region of interest" description="Disordered" evidence="1">
    <location>
        <begin position="25"/>
        <end position="52"/>
    </location>
</feature>
<dbReference type="AlphaFoldDB" id="A0A0C2WP00"/>
<accession>A0A0C2WP00</accession>
<gene>
    <name evidence="2" type="ORF">M408DRAFT_31257</name>
</gene>
<dbReference type="EMBL" id="KN824738">
    <property type="protein sequence ID" value="KIM19397.1"/>
    <property type="molecule type" value="Genomic_DNA"/>
</dbReference>
<sequence>MADSNPALPWHVIWNPNTPAILAYPGPTADNDLGDDNSSAWESASATSLPDHEATATATIAPHLASTTSPAASTPASAISSPPALRMDREAFEDHLPTLRTAYTGDAVATQALSLIADSISQGVNPPNALLNALVAYDDRAGHYHCVIRSCPSHRRGHGWARLDRARDHFRTEHLKAYYLCPEW</sequence>
<evidence type="ECO:0000313" key="2">
    <source>
        <dbReference type="EMBL" id="KIM19397.1"/>
    </source>
</evidence>
<protein>
    <submittedName>
        <fullName evidence="2">Uncharacterized protein</fullName>
    </submittedName>
</protein>
<name>A0A0C2WP00_SERVB</name>
<feature type="region of interest" description="Disordered" evidence="1">
    <location>
        <begin position="65"/>
        <end position="84"/>
    </location>
</feature>
<dbReference type="Proteomes" id="UP000054097">
    <property type="component" value="Unassembled WGS sequence"/>
</dbReference>
<feature type="compositionally biased region" description="Polar residues" evidence="1">
    <location>
        <begin position="36"/>
        <end position="48"/>
    </location>
</feature>
<dbReference type="HOGENOM" id="CLU_1469077_0_0_1"/>
<keyword evidence="3" id="KW-1185">Reference proteome</keyword>
<reference evidence="3" key="2">
    <citation type="submission" date="2015-01" db="EMBL/GenBank/DDBJ databases">
        <title>Evolutionary Origins and Diversification of the Mycorrhizal Mutualists.</title>
        <authorList>
            <consortium name="DOE Joint Genome Institute"/>
            <consortium name="Mycorrhizal Genomics Consortium"/>
            <person name="Kohler A."/>
            <person name="Kuo A."/>
            <person name="Nagy L.G."/>
            <person name="Floudas D."/>
            <person name="Copeland A."/>
            <person name="Barry K.W."/>
            <person name="Cichocki N."/>
            <person name="Veneault-Fourrey C."/>
            <person name="LaButti K."/>
            <person name="Lindquist E.A."/>
            <person name="Lipzen A."/>
            <person name="Lundell T."/>
            <person name="Morin E."/>
            <person name="Murat C."/>
            <person name="Riley R."/>
            <person name="Ohm R."/>
            <person name="Sun H."/>
            <person name="Tunlid A."/>
            <person name="Henrissat B."/>
            <person name="Grigoriev I.V."/>
            <person name="Hibbett D.S."/>
            <person name="Martin F."/>
        </authorList>
    </citation>
    <scope>NUCLEOTIDE SEQUENCE [LARGE SCALE GENOMIC DNA]</scope>
    <source>
        <strain evidence="3">MAFF 305830</strain>
    </source>
</reference>
<reference evidence="2 3" key="1">
    <citation type="submission" date="2014-04" db="EMBL/GenBank/DDBJ databases">
        <authorList>
            <consortium name="DOE Joint Genome Institute"/>
            <person name="Kuo A."/>
            <person name="Zuccaro A."/>
            <person name="Kohler A."/>
            <person name="Nagy L.G."/>
            <person name="Floudas D."/>
            <person name="Copeland A."/>
            <person name="Barry K.W."/>
            <person name="Cichocki N."/>
            <person name="Veneault-Fourrey C."/>
            <person name="LaButti K."/>
            <person name="Lindquist E.A."/>
            <person name="Lipzen A."/>
            <person name="Lundell T."/>
            <person name="Morin E."/>
            <person name="Murat C."/>
            <person name="Sun H."/>
            <person name="Tunlid A."/>
            <person name="Henrissat B."/>
            <person name="Grigoriev I.V."/>
            <person name="Hibbett D.S."/>
            <person name="Martin F."/>
            <person name="Nordberg H.P."/>
            <person name="Cantor M.N."/>
            <person name="Hua S.X."/>
        </authorList>
    </citation>
    <scope>NUCLEOTIDE SEQUENCE [LARGE SCALE GENOMIC DNA]</scope>
    <source>
        <strain evidence="2 3">MAFF 305830</strain>
    </source>
</reference>